<comment type="caution">
    <text evidence="2">The sequence shown here is derived from an EMBL/GenBank/DDBJ whole genome shotgun (WGS) entry which is preliminary data.</text>
</comment>
<evidence type="ECO:0000256" key="1">
    <source>
        <dbReference type="SAM" id="Phobius"/>
    </source>
</evidence>
<dbReference type="EMBL" id="BARU01017043">
    <property type="protein sequence ID" value="GAH55642.1"/>
    <property type="molecule type" value="Genomic_DNA"/>
</dbReference>
<protein>
    <submittedName>
        <fullName evidence="2">Uncharacterized protein</fullName>
    </submittedName>
</protein>
<name>X1GEK1_9ZZZZ</name>
<evidence type="ECO:0000313" key="2">
    <source>
        <dbReference type="EMBL" id="GAH55642.1"/>
    </source>
</evidence>
<feature type="transmembrane region" description="Helical" evidence="1">
    <location>
        <begin position="12"/>
        <end position="31"/>
    </location>
</feature>
<proteinExistence type="predicted"/>
<accession>X1GEK1</accession>
<keyword evidence="1" id="KW-0472">Membrane</keyword>
<keyword evidence="1" id="KW-0812">Transmembrane</keyword>
<gene>
    <name evidence="2" type="ORF">S03H2_28292</name>
</gene>
<reference evidence="2" key="1">
    <citation type="journal article" date="2014" name="Front. Microbiol.">
        <title>High frequency of phylogenetically diverse reductive dehalogenase-homologous genes in deep subseafloor sedimentary metagenomes.</title>
        <authorList>
            <person name="Kawai M."/>
            <person name="Futagami T."/>
            <person name="Toyoda A."/>
            <person name="Takaki Y."/>
            <person name="Nishi S."/>
            <person name="Hori S."/>
            <person name="Arai W."/>
            <person name="Tsubouchi T."/>
            <person name="Morono Y."/>
            <person name="Uchiyama I."/>
            <person name="Ito T."/>
            <person name="Fujiyama A."/>
            <person name="Inagaki F."/>
            <person name="Takami H."/>
        </authorList>
    </citation>
    <scope>NUCLEOTIDE SEQUENCE</scope>
    <source>
        <strain evidence="2">Expedition CK06-06</strain>
    </source>
</reference>
<organism evidence="2">
    <name type="scientific">marine sediment metagenome</name>
    <dbReference type="NCBI Taxonomy" id="412755"/>
    <lineage>
        <taxon>unclassified sequences</taxon>
        <taxon>metagenomes</taxon>
        <taxon>ecological metagenomes</taxon>
    </lineage>
</organism>
<sequence>RFKLAFTFKIKKWGCKIIINKIIMSFIYHYITIKFT</sequence>
<keyword evidence="1" id="KW-1133">Transmembrane helix</keyword>
<feature type="non-terminal residue" evidence="2">
    <location>
        <position position="1"/>
    </location>
</feature>
<dbReference type="AlphaFoldDB" id="X1GEK1"/>